<accession>A0AAD5WI82</accession>
<dbReference type="AlphaFoldDB" id="A0AAD5WI82"/>
<feature type="region of interest" description="Disordered" evidence="1">
    <location>
        <begin position="1"/>
        <end position="25"/>
    </location>
</feature>
<feature type="compositionally biased region" description="Acidic residues" evidence="1">
    <location>
        <begin position="1"/>
        <end position="10"/>
    </location>
</feature>
<comment type="caution">
    <text evidence="2">The sequence shown here is derived from an EMBL/GenBank/DDBJ whole genome shotgun (WGS) entry which is preliminary data.</text>
</comment>
<proteinExistence type="predicted"/>
<sequence>MRKQDEDTDHEESMAESEQTKLDGSLMTTTTSYVYHGRLVNMANKMKEELDRRRRAVWAAFGPHK</sequence>
<name>A0AAD5WI82_PARTN</name>
<keyword evidence="3" id="KW-1185">Reference proteome</keyword>
<evidence type="ECO:0000313" key="3">
    <source>
        <dbReference type="Proteomes" id="UP001196413"/>
    </source>
</evidence>
<reference evidence="2" key="1">
    <citation type="submission" date="2021-06" db="EMBL/GenBank/DDBJ databases">
        <title>Parelaphostrongylus tenuis whole genome reference sequence.</title>
        <authorList>
            <person name="Garwood T.J."/>
            <person name="Larsen P.A."/>
            <person name="Fountain-Jones N.M."/>
            <person name="Garbe J.R."/>
            <person name="Macchietto M.G."/>
            <person name="Kania S.A."/>
            <person name="Gerhold R.W."/>
            <person name="Richards J.E."/>
            <person name="Wolf T.M."/>
        </authorList>
    </citation>
    <scope>NUCLEOTIDE SEQUENCE</scope>
    <source>
        <strain evidence="2">MNPRO001-30</strain>
        <tissue evidence="2">Meninges</tissue>
    </source>
</reference>
<dbReference type="EMBL" id="JAHQIW010006865">
    <property type="protein sequence ID" value="KAJ1370820.1"/>
    <property type="molecule type" value="Genomic_DNA"/>
</dbReference>
<protein>
    <submittedName>
        <fullName evidence="2">Uncharacterized protein</fullName>
    </submittedName>
</protein>
<evidence type="ECO:0000313" key="2">
    <source>
        <dbReference type="EMBL" id="KAJ1370820.1"/>
    </source>
</evidence>
<evidence type="ECO:0000256" key="1">
    <source>
        <dbReference type="SAM" id="MobiDB-lite"/>
    </source>
</evidence>
<organism evidence="2 3">
    <name type="scientific">Parelaphostrongylus tenuis</name>
    <name type="common">Meningeal worm</name>
    <dbReference type="NCBI Taxonomy" id="148309"/>
    <lineage>
        <taxon>Eukaryota</taxon>
        <taxon>Metazoa</taxon>
        <taxon>Ecdysozoa</taxon>
        <taxon>Nematoda</taxon>
        <taxon>Chromadorea</taxon>
        <taxon>Rhabditida</taxon>
        <taxon>Rhabditina</taxon>
        <taxon>Rhabditomorpha</taxon>
        <taxon>Strongyloidea</taxon>
        <taxon>Metastrongylidae</taxon>
        <taxon>Parelaphostrongylus</taxon>
    </lineage>
</organism>
<gene>
    <name evidence="2" type="ORF">KIN20_032628</name>
</gene>
<dbReference type="Proteomes" id="UP001196413">
    <property type="component" value="Unassembled WGS sequence"/>
</dbReference>